<dbReference type="InterPro" id="IPR011993">
    <property type="entry name" value="PH-like_dom_sf"/>
</dbReference>
<feature type="compositionally biased region" description="Basic and acidic residues" evidence="3">
    <location>
        <begin position="910"/>
        <end position="929"/>
    </location>
</feature>
<reference evidence="5" key="1">
    <citation type="submission" date="2025-08" db="UniProtKB">
        <authorList>
            <consortium name="Ensembl"/>
        </authorList>
    </citation>
    <scope>IDENTIFICATION</scope>
</reference>
<feature type="compositionally biased region" description="Low complexity" evidence="3">
    <location>
        <begin position="716"/>
        <end position="739"/>
    </location>
</feature>
<dbReference type="FunFam" id="2.30.29.30:FF:000029">
    <property type="entry name" value="Insulin receptor substrate 1"/>
    <property type="match status" value="1"/>
</dbReference>
<dbReference type="Ensembl" id="ENSDCDT00010035512.1">
    <property type="protein sequence ID" value="ENSDCDP00010028737.1"/>
    <property type="gene ID" value="ENSDCDG00010018143.1"/>
</dbReference>
<dbReference type="PANTHER" id="PTHR10614:SF9">
    <property type="entry name" value="INSULIN RECEPTOR SUBSTRATE 1-B ISOFORM X1"/>
    <property type="match status" value="1"/>
</dbReference>
<feature type="region of interest" description="Disordered" evidence="3">
    <location>
        <begin position="960"/>
        <end position="1002"/>
    </location>
</feature>
<feature type="compositionally biased region" description="Polar residues" evidence="3">
    <location>
        <begin position="364"/>
        <end position="374"/>
    </location>
</feature>
<evidence type="ECO:0000256" key="3">
    <source>
        <dbReference type="SAM" id="MobiDB-lite"/>
    </source>
</evidence>
<keyword evidence="6" id="KW-1185">Reference proteome</keyword>
<feature type="compositionally biased region" description="Polar residues" evidence="3">
    <location>
        <begin position="609"/>
        <end position="638"/>
    </location>
</feature>
<dbReference type="AlphaFoldDB" id="A0AAY4C6T4"/>
<evidence type="ECO:0000313" key="5">
    <source>
        <dbReference type="Ensembl" id="ENSDCDP00010028737.1"/>
    </source>
</evidence>
<dbReference type="SMART" id="SM00310">
    <property type="entry name" value="PTBI"/>
    <property type="match status" value="1"/>
</dbReference>
<proteinExistence type="predicted"/>
<dbReference type="Gene3D" id="2.30.29.30">
    <property type="entry name" value="Pleckstrin-homology domain (PH domain)/Phosphotyrosine-binding domain (PTB)"/>
    <property type="match status" value="1"/>
</dbReference>
<dbReference type="GO" id="GO:0043548">
    <property type="term" value="F:phosphatidylinositol 3-kinase binding"/>
    <property type="evidence" value="ECO:0007669"/>
    <property type="project" value="TreeGrafter"/>
</dbReference>
<feature type="region of interest" description="Disordered" evidence="3">
    <location>
        <begin position="348"/>
        <end position="381"/>
    </location>
</feature>
<evidence type="ECO:0000256" key="1">
    <source>
        <dbReference type="ARBA" id="ARBA00022553"/>
    </source>
</evidence>
<dbReference type="PANTHER" id="PTHR10614">
    <property type="entry name" value="INSULIN RECEPTOR SUBSTRATE"/>
    <property type="match status" value="1"/>
</dbReference>
<reference evidence="5" key="2">
    <citation type="submission" date="2025-09" db="UniProtKB">
        <authorList>
            <consortium name="Ensembl"/>
        </authorList>
    </citation>
    <scope>IDENTIFICATION</scope>
</reference>
<feature type="region of interest" description="Disordered" evidence="3">
    <location>
        <begin position="670"/>
        <end position="782"/>
    </location>
</feature>
<feature type="domain" description="IRS-type PTB" evidence="4">
    <location>
        <begin position="44"/>
        <end position="148"/>
    </location>
</feature>
<accession>A0AAY4C6T4</accession>
<dbReference type="PROSITE" id="PS51064">
    <property type="entry name" value="IRS_PTB"/>
    <property type="match status" value="1"/>
</dbReference>
<feature type="region of interest" description="Disordered" evidence="3">
    <location>
        <begin position="401"/>
        <end position="423"/>
    </location>
</feature>
<feature type="compositionally biased region" description="Low complexity" evidence="3">
    <location>
        <begin position="288"/>
        <end position="302"/>
    </location>
</feature>
<feature type="region of interest" description="Disordered" evidence="3">
    <location>
        <begin position="901"/>
        <end position="948"/>
    </location>
</feature>
<evidence type="ECO:0000256" key="2">
    <source>
        <dbReference type="ARBA" id="ARBA00023224"/>
    </source>
</evidence>
<dbReference type="PRINTS" id="PR00628">
    <property type="entry name" value="INSULINRSI"/>
</dbReference>
<dbReference type="GO" id="GO:0005886">
    <property type="term" value="C:plasma membrane"/>
    <property type="evidence" value="ECO:0007669"/>
    <property type="project" value="TreeGrafter"/>
</dbReference>
<dbReference type="CDD" id="cd01204">
    <property type="entry name" value="PTB_IRS"/>
    <property type="match status" value="1"/>
</dbReference>
<evidence type="ECO:0000313" key="6">
    <source>
        <dbReference type="Proteomes" id="UP000694580"/>
    </source>
</evidence>
<dbReference type="GO" id="GO:0005158">
    <property type="term" value="F:insulin receptor binding"/>
    <property type="evidence" value="ECO:0007669"/>
    <property type="project" value="InterPro"/>
</dbReference>
<dbReference type="Proteomes" id="UP000694580">
    <property type="component" value="Unplaced"/>
</dbReference>
<dbReference type="SUPFAM" id="SSF50729">
    <property type="entry name" value="PH domain-like"/>
    <property type="match status" value="1"/>
</dbReference>
<sequence length="1174" mass="122678">MKHWSGSRYIRHNRHADRFSTDGKIPFGECGNGDYGVPSPGPAFKEVWQVKVWPKGLGQAKNLVGIYRLCLTEKTVNFVKLNSDAAGVVLQLMNVRRCGHSENFFFVEVGRSAVTGPGEFWMQVEDSVVAQNMHETLLEAMKALSEEFRQRSKSQSGAGAGGGGTASNPISVPSRRHHPNPPPSQVGLTRRPRTETPGGGAAASTGSTNASPTPRHSFPRSRTPSDGGKLEDGGGGGGNCPAVTPSGAASVQSTSPATNGSCSSTPILRSTSVRAPTPVKNTHSLMRSSSTPAAASQTSSPSALTGHGLAFGTMIPSISSAANSSSSSNNLYSHLPSLHASISGSLSDYASSDEYGSSPGEHSVLTSSLPQGSVGSLGGEHFPSDEAANYILMGQKRGTSKSVASQYAQPQGRRVLRRSSSRECEAERRILSKRASLPPMSLERLVPNRRRGGNNRVGEDEVEEDDYAVMSRSTSRESFTSHVTTGPGSTAYLDVAAEFKGDKGVSGAPGISVGGASAVDNGYMSMLPGVTASPVSLSHSFAVAVSDSDGTKPVSSNTAAGDDYMAMTPNNSVSPPQTICQSSTTDGYMMMSPNSSCSPDQRCLPSAWVGSSSADSRTGSDYMNMSPISTRSANSTPPLLTDHSHPHHHQQQAAPKMVYSYYSLPRSYKHNPTAPFDDGPGRGKKLGGGNSGGKTVVGAGLRGVASSKRQERQVGSPSSRQLSLSSSSYSSSSASSESLGECDEKVSRGSIGGAADRAKEGQQVRGPGLKQQGGSSQRSRPVSLFLDISKANTLPRVRENPLPPEPKSPGEYVSIEFKGEKSMNGIGGGRRLRQGTTTFSSTNRPQNRPVSCLAGFLPATSVAPILTLATSEYVNMELCPSPSPSPVSLNSMGFPSFTPPTPAPAVAPQARDECQPRSAKAEERAELRQTKGRKMFSQAPDSPTACGDYTEMAFSLTTPTLTTSSASPKGTSPDRPESSVSGLSLGLPMDFPLGKTSPNPDYGAKVIRADVQGRRRHCSETFLASCSSATSLSGSSTSGGVAEYSQAMSRRLGFDGLHWANGASASSDLPLQYSSPGPPSLPTVQASSVEQGLNYIDLDLVSKEGHHSASDAAPPIQSASSRLFSSMMGGGIVGGAVSGGVNTISSLNTYASIDFYKSEELRTHQSSSKDGTEC</sequence>
<dbReference type="InterPro" id="IPR039011">
    <property type="entry name" value="IRS"/>
</dbReference>
<feature type="compositionally biased region" description="Polar residues" evidence="3">
    <location>
        <begin position="247"/>
        <end position="287"/>
    </location>
</feature>
<dbReference type="SMART" id="SM01244">
    <property type="entry name" value="IRS"/>
    <property type="match status" value="1"/>
</dbReference>
<dbReference type="GO" id="GO:0005829">
    <property type="term" value="C:cytosol"/>
    <property type="evidence" value="ECO:0007669"/>
    <property type="project" value="TreeGrafter"/>
</dbReference>
<dbReference type="GO" id="GO:0008286">
    <property type="term" value="P:insulin receptor signaling pathway"/>
    <property type="evidence" value="ECO:0007669"/>
    <property type="project" value="InterPro"/>
</dbReference>
<organism evidence="5 6">
    <name type="scientific">Denticeps clupeoides</name>
    <name type="common">denticle herring</name>
    <dbReference type="NCBI Taxonomy" id="299321"/>
    <lineage>
        <taxon>Eukaryota</taxon>
        <taxon>Metazoa</taxon>
        <taxon>Chordata</taxon>
        <taxon>Craniata</taxon>
        <taxon>Vertebrata</taxon>
        <taxon>Euteleostomi</taxon>
        <taxon>Actinopterygii</taxon>
        <taxon>Neopterygii</taxon>
        <taxon>Teleostei</taxon>
        <taxon>Clupei</taxon>
        <taxon>Clupeiformes</taxon>
        <taxon>Denticipitoidei</taxon>
        <taxon>Denticipitidae</taxon>
        <taxon>Denticeps</taxon>
    </lineage>
</organism>
<feature type="region of interest" description="Disordered" evidence="3">
    <location>
        <begin position="609"/>
        <end position="654"/>
    </location>
</feature>
<dbReference type="GeneTree" id="ENSGT00940000166370"/>
<protein>
    <recommendedName>
        <fullName evidence="4">IRS-type PTB domain-containing protein</fullName>
    </recommendedName>
</protein>
<feature type="region of interest" description="Disordered" evidence="3">
    <location>
        <begin position="148"/>
        <end position="302"/>
    </location>
</feature>
<feature type="compositionally biased region" description="Low complexity" evidence="3">
    <location>
        <begin position="202"/>
        <end position="214"/>
    </location>
</feature>
<name>A0AAY4C6T4_9TELE</name>
<gene>
    <name evidence="5" type="primary">LOC114771712</name>
</gene>
<dbReference type="InterPro" id="IPR002404">
    <property type="entry name" value="IRS_PTB"/>
</dbReference>
<evidence type="ECO:0000259" key="4">
    <source>
        <dbReference type="PROSITE" id="PS51064"/>
    </source>
</evidence>
<dbReference type="Pfam" id="PF02174">
    <property type="entry name" value="IRS"/>
    <property type="match status" value="1"/>
</dbReference>
<keyword evidence="1" id="KW-0597">Phosphoprotein</keyword>
<keyword evidence="2" id="KW-0807">Transducer</keyword>